<dbReference type="EMBL" id="JACJKY010000001">
    <property type="protein sequence ID" value="MBM6919683.1"/>
    <property type="molecule type" value="Genomic_DNA"/>
</dbReference>
<evidence type="ECO:0000313" key="2">
    <source>
        <dbReference type="EMBL" id="MBM6919683.1"/>
    </source>
</evidence>
<feature type="transmembrane region" description="Helical" evidence="1">
    <location>
        <begin position="58"/>
        <end position="79"/>
    </location>
</feature>
<evidence type="ECO:0000256" key="1">
    <source>
        <dbReference type="SAM" id="Phobius"/>
    </source>
</evidence>
<dbReference type="InterPro" id="IPR014509">
    <property type="entry name" value="YjdF-like"/>
</dbReference>
<evidence type="ECO:0000313" key="3">
    <source>
        <dbReference type="Proteomes" id="UP000774750"/>
    </source>
</evidence>
<accession>A0A938X4L7</accession>
<comment type="caution">
    <text evidence="2">The sequence shown here is derived from an EMBL/GenBank/DDBJ whole genome shotgun (WGS) entry which is preliminary data.</text>
</comment>
<organism evidence="2 3">
    <name type="scientific">Merdimmobilis hominis</name>
    <dbReference type="NCBI Taxonomy" id="2897707"/>
    <lineage>
        <taxon>Bacteria</taxon>
        <taxon>Bacillati</taxon>
        <taxon>Bacillota</taxon>
        <taxon>Clostridia</taxon>
        <taxon>Eubacteriales</taxon>
        <taxon>Oscillospiraceae</taxon>
        <taxon>Merdimmobilis</taxon>
    </lineage>
</organism>
<dbReference type="RefSeq" id="WP_204443684.1">
    <property type="nucleotide sequence ID" value="NZ_JACJKY010000001.1"/>
</dbReference>
<gene>
    <name evidence="2" type="ORF">H6A12_00680</name>
</gene>
<evidence type="ECO:0008006" key="4">
    <source>
        <dbReference type="Google" id="ProtNLM"/>
    </source>
</evidence>
<keyword evidence="3" id="KW-1185">Reference proteome</keyword>
<feature type="transmembrane region" description="Helical" evidence="1">
    <location>
        <begin position="31"/>
        <end position="51"/>
    </location>
</feature>
<feature type="transmembrane region" description="Helical" evidence="1">
    <location>
        <begin position="160"/>
        <end position="179"/>
    </location>
</feature>
<sequence>MKKENRINLVASIVFFLFYVVWFLVDALIGNPIAMDSVLLLLGANVLYFVALRSFDSVYYLGILIFTFLAQFLGSYLHFYARFSLYDLILHTSSGVLLALLAHYLFGRFVLKSGEQVPLRVTLLVCLLFAIASAAVWEIWEFSGDMLFGRQAQGSLIDTMTDIIGGSCGGIAGTLIVWLTSRKNAKKHDVTRQS</sequence>
<dbReference type="Proteomes" id="UP000774750">
    <property type="component" value="Unassembled WGS sequence"/>
</dbReference>
<dbReference type="Pfam" id="PF09997">
    <property type="entry name" value="DUF2238"/>
    <property type="match status" value="1"/>
</dbReference>
<feature type="transmembrane region" description="Helical" evidence="1">
    <location>
        <begin position="118"/>
        <end position="140"/>
    </location>
</feature>
<name>A0A938X4L7_9FIRM</name>
<protein>
    <recommendedName>
        <fullName evidence="4">Membrane-spanning protein</fullName>
    </recommendedName>
</protein>
<keyword evidence="1" id="KW-0812">Transmembrane</keyword>
<keyword evidence="1" id="KW-1133">Transmembrane helix</keyword>
<reference evidence="2" key="2">
    <citation type="journal article" date="2021" name="Sci. Rep.">
        <title>The distribution of antibiotic resistance genes in chicken gut microbiota commensals.</title>
        <authorList>
            <person name="Juricova H."/>
            <person name="Matiasovicova J."/>
            <person name="Kubasova T."/>
            <person name="Cejkova D."/>
            <person name="Rychlik I."/>
        </authorList>
    </citation>
    <scope>NUCLEOTIDE SEQUENCE</scope>
    <source>
        <strain evidence="2">An559</strain>
    </source>
</reference>
<feature type="transmembrane region" description="Helical" evidence="1">
    <location>
        <begin position="85"/>
        <end position="106"/>
    </location>
</feature>
<dbReference type="AlphaFoldDB" id="A0A938X4L7"/>
<keyword evidence="1" id="KW-0472">Membrane</keyword>
<feature type="transmembrane region" description="Helical" evidence="1">
    <location>
        <begin position="7"/>
        <end position="25"/>
    </location>
</feature>
<proteinExistence type="predicted"/>
<reference evidence="2" key="1">
    <citation type="submission" date="2020-08" db="EMBL/GenBank/DDBJ databases">
        <authorList>
            <person name="Cejkova D."/>
            <person name="Kubasova T."/>
            <person name="Jahodarova E."/>
            <person name="Rychlik I."/>
        </authorList>
    </citation>
    <scope>NUCLEOTIDE SEQUENCE</scope>
    <source>
        <strain evidence="2">An559</strain>
    </source>
</reference>